<dbReference type="EMBL" id="JBDIME010000006">
    <property type="protein sequence ID" value="MEN2789870.1"/>
    <property type="molecule type" value="Genomic_DNA"/>
</dbReference>
<accession>A0ABU9Y242</accession>
<keyword evidence="1" id="KW-0812">Transmembrane</keyword>
<comment type="caution">
    <text evidence="2">The sequence shown here is derived from an EMBL/GenBank/DDBJ whole genome shotgun (WGS) entry which is preliminary data.</text>
</comment>
<evidence type="ECO:0008006" key="4">
    <source>
        <dbReference type="Google" id="ProtNLM"/>
    </source>
</evidence>
<evidence type="ECO:0000313" key="2">
    <source>
        <dbReference type="EMBL" id="MEN2789870.1"/>
    </source>
</evidence>
<name>A0ABU9Y242_9SPHN</name>
<protein>
    <recommendedName>
        <fullName evidence="4">DUF3137 domain-containing protein</fullName>
    </recommendedName>
</protein>
<feature type="transmembrane region" description="Helical" evidence="1">
    <location>
        <begin position="40"/>
        <end position="58"/>
    </location>
</feature>
<sequence>MPKMTGRSVSDRSSRRVTRMTDLEIGIDDPGRFSDRHKRILKAALSAVCAAFILWLFATANYDISKVGSIALSPAGLAFIAQGIMSMVLGVTSAVFFGAIENRYSRSRLEKIYQSGPIDLIKDVLGLIRVKGQKGFVYGETIEYILMPNKHDEFLTMRVQFSYSKTLASRDLLFRVFTLKTSDDQMAFVRDQSAVDALYETSELFFHVPDAELRERFGDEAVDATYAFLFLRIAGVNTAPTPVPGDPTLLFCRVPQTHDLSQPVHLEYAFQYAVPKSDIVFGLAECLTKGLTIKFVRDGALAGKIEAEAYEIITAAHGNPAINEDPPGTHLIKHDGWVIPKSGAVFHWWPIEQ</sequence>
<keyword evidence="1" id="KW-0472">Membrane</keyword>
<reference evidence="2 3" key="1">
    <citation type="submission" date="2024-05" db="EMBL/GenBank/DDBJ databases">
        <authorList>
            <person name="Liu Q."/>
            <person name="Xin Y.-H."/>
        </authorList>
    </citation>
    <scope>NUCLEOTIDE SEQUENCE [LARGE SCALE GENOMIC DNA]</scope>
    <source>
        <strain evidence="2 3">CGMCC 1.10181</strain>
    </source>
</reference>
<keyword evidence="1" id="KW-1133">Transmembrane helix</keyword>
<organism evidence="2 3">
    <name type="scientific">Sphingomonas oligophenolica</name>
    <dbReference type="NCBI Taxonomy" id="301154"/>
    <lineage>
        <taxon>Bacteria</taxon>
        <taxon>Pseudomonadati</taxon>
        <taxon>Pseudomonadota</taxon>
        <taxon>Alphaproteobacteria</taxon>
        <taxon>Sphingomonadales</taxon>
        <taxon>Sphingomonadaceae</taxon>
        <taxon>Sphingomonas</taxon>
    </lineage>
</organism>
<feature type="transmembrane region" description="Helical" evidence="1">
    <location>
        <begin position="78"/>
        <end position="100"/>
    </location>
</feature>
<proteinExistence type="predicted"/>
<gene>
    <name evidence="2" type="ORF">ABC974_09550</name>
</gene>
<evidence type="ECO:0000313" key="3">
    <source>
        <dbReference type="Proteomes" id="UP001419910"/>
    </source>
</evidence>
<evidence type="ECO:0000256" key="1">
    <source>
        <dbReference type="SAM" id="Phobius"/>
    </source>
</evidence>
<keyword evidence="3" id="KW-1185">Reference proteome</keyword>
<dbReference type="Proteomes" id="UP001419910">
    <property type="component" value="Unassembled WGS sequence"/>
</dbReference>
<dbReference type="RefSeq" id="WP_343891341.1">
    <property type="nucleotide sequence ID" value="NZ_BAAAEH010000040.1"/>
</dbReference>